<dbReference type="Proteomes" id="UP001457282">
    <property type="component" value="Unassembled WGS sequence"/>
</dbReference>
<name>A0AAW1XGA0_RUBAR</name>
<feature type="chain" id="PRO_5043990969" evidence="1">
    <location>
        <begin position="24"/>
        <end position="108"/>
    </location>
</feature>
<protein>
    <submittedName>
        <fullName evidence="2">Uncharacterized protein</fullName>
    </submittedName>
</protein>
<organism evidence="2 3">
    <name type="scientific">Rubus argutus</name>
    <name type="common">Southern blackberry</name>
    <dbReference type="NCBI Taxonomy" id="59490"/>
    <lineage>
        <taxon>Eukaryota</taxon>
        <taxon>Viridiplantae</taxon>
        <taxon>Streptophyta</taxon>
        <taxon>Embryophyta</taxon>
        <taxon>Tracheophyta</taxon>
        <taxon>Spermatophyta</taxon>
        <taxon>Magnoliopsida</taxon>
        <taxon>eudicotyledons</taxon>
        <taxon>Gunneridae</taxon>
        <taxon>Pentapetalae</taxon>
        <taxon>rosids</taxon>
        <taxon>fabids</taxon>
        <taxon>Rosales</taxon>
        <taxon>Rosaceae</taxon>
        <taxon>Rosoideae</taxon>
        <taxon>Rosoideae incertae sedis</taxon>
        <taxon>Rubus</taxon>
    </lineage>
</organism>
<reference evidence="2 3" key="1">
    <citation type="journal article" date="2023" name="G3 (Bethesda)">
        <title>A chromosome-length genome assembly and annotation of blackberry (Rubus argutus, cv. 'Hillquist').</title>
        <authorList>
            <person name="Bruna T."/>
            <person name="Aryal R."/>
            <person name="Dudchenko O."/>
            <person name="Sargent D.J."/>
            <person name="Mead D."/>
            <person name="Buti M."/>
            <person name="Cavallini A."/>
            <person name="Hytonen T."/>
            <person name="Andres J."/>
            <person name="Pham M."/>
            <person name="Weisz D."/>
            <person name="Mascagni F."/>
            <person name="Usai G."/>
            <person name="Natali L."/>
            <person name="Bassil N."/>
            <person name="Fernandez G.E."/>
            <person name="Lomsadze A."/>
            <person name="Armour M."/>
            <person name="Olukolu B."/>
            <person name="Poorten T."/>
            <person name="Britton C."/>
            <person name="Davik J."/>
            <person name="Ashrafi H."/>
            <person name="Aiden E.L."/>
            <person name="Borodovsky M."/>
            <person name="Worthington M."/>
        </authorList>
    </citation>
    <scope>NUCLEOTIDE SEQUENCE [LARGE SCALE GENOMIC DNA]</scope>
    <source>
        <strain evidence="2">PI 553951</strain>
    </source>
</reference>
<dbReference type="AlphaFoldDB" id="A0AAW1XGA0"/>
<sequence>MKSFLVTASFCFFDFFLVPSSVSTISARTQARPRATREPITFSQGDETLGLWRNEIWETVQSSGPVSLAPQGILVLATERTKMLDILSGLKRYRRGWDIANPHYWTVS</sequence>
<proteinExistence type="predicted"/>
<comment type="caution">
    <text evidence="2">The sequence shown here is derived from an EMBL/GenBank/DDBJ whole genome shotgun (WGS) entry which is preliminary data.</text>
</comment>
<accession>A0AAW1XGA0</accession>
<dbReference type="EMBL" id="JBEDUW010000004">
    <property type="protein sequence ID" value="KAK9935231.1"/>
    <property type="molecule type" value="Genomic_DNA"/>
</dbReference>
<feature type="signal peptide" evidence="1">
    <location>
        <begin position="1"/>
        <end position="23"/>
    </location>
</feature>
<evidence type="ECO:0000313" key="2">
    <source>
        <dbReference type="EMBL" id="KAK9935231.1"/>
    </source>
</evidence>
<keyword evidence="1" id="KW-0732">Signal</keyword>
<gene>
    <name evidence="2" type="ORF">M0R45_022341</name>
</gene>
<evidence type="ECO:0000256" key="1">
    <source>
        <dbReference type="SAM" id="SignalP"/>
    </source>
</evidence>
<evidence type="ECO:0000313" key="3">
    <source>
        <dbReference type="Proteomes" id="UP001457282"/>
    </source>
</evidence>
<keyword evidence="3" id="KW-1185">Reference proteome</keyword>